<evidence type="ECO:0000313" key="1">
    <source>
        <dbReference type="EMBL" id="GAG04516.1"/>
    </source>
</evidence>
<comment type="caution">
    <text evidence="1">The sequence shown here is derived from an EMBL/GenBank/DDBJ whole genome shotgun (WGS) entry which is preliminary data.</text>
</comment>
<organism evidence="1">
    <name type="scientific">marine sediment metagenome</name>
    <dbReference type="NCBI Taxonomy" id="412755"/>
    <lineage>
        <taxon>unclassified sequences</taxon>
        <taxon>metagenomes</taxon>
        <taxon>ecological metagenomes</taxon>
    </lineage>
</organism>
<protein>
    <submittedName>
        <fullName evidence="1">Uncharacterized protein</fullName>
    </submittedName>
</protein>
<gene>
    <name evidence="1" type="ORF">S01H1_38365</name>
</gene>
<proteinExistence type="predicted"/>
<sequence length="35" mass="3773">ILVGPMVVAFLQVLLTILQREITSLDAEMTQSAGD</sequence>
<dbReference type="EMBL" id="BARS01024151">
    <property type="protein sequence ID" value="GAG04516.1"/>
    <property type="molecule type" value="Genomic_DNA"/>
</dbReference>
<accession>X0VVH6</accession>
<name>X0VVH6_9ZZZZ</name>
<dbReference type="AlphaFoldDB" id="X0VVH6"/>
<reference evidence="1" key="1">
    <citation type="journal article" date="2014" name="Front. Microbiol.">
        <title>High frequency of phylogenetically diverse reductive dehalogenase-homologous genes in deep subseafloor sedimentary metagenomes.</title>
        <authorList>
            <person name="Kawai M."/>
            <person name="Futagami T."/>
            <person name="Toyoda A."/>
            <person name="Takaki Y."/>
            <person name="Nishi S."/>
            <person name="Hori S."/>
            <person name="Arai W."/>
            <person name="Tsubouchi T."/>
            <person name="Morono Y."/>
            <person name="Uchiyama I."/>
            <person name="Ito T."/>
            <person name="Fujiyama A."/>
            <person name="Inagaki F."/>
            <person name="Takami H."/>
        </authorList>
    </citation>
    <scope>NUCLEOTIDE SEQUENCE</scope>
    <source>
        <strain evidence="1">Expedition CK06-06</strain>
    </source>
</reference>
<feature type="non-terminal residue" evidence="1">
    <location>
        <position position="1"/>
    </location>
</feature>